<sequence length="572" mass="66492">MLPYATRRVLSLFVYAGDTLVSHIPWQQKCWGGKHEVMARLDVPLYRRAGFSDEAAESPHRANQYYLGQPLSHTLRYRYKWHQNLAYGLTLQQDAGEPFACYRNYPYDYISAYVYYCTEDRKKRGWLGDFNVSWGQGLLMGNSFFNSAMATIEEASRQANRFRPHSSTEESRFFRGAALTLQCNDRWTVSAFASLRQLDGRCVNDTLVSLKTDGLHRTYNENARKNQVNNYVVGARLNHDGRTGHWGVNAYWSHYDKVVYPKVHEYNRYALRGKEAAGVSMDYTWRYRKWQWMGESALDRSAHWAFSHILRYQSSPYLAFTIQQRSLSSRFVSPYGNTLYDGSMVQNEHGALFGFTLQSIRHLHLSAYVDYAWHPRPTYRACKASQKIEVALQSTYMASRRIHYTLSYKFRTRQENIAGHPGILQYVWNQRARLTAHYAGQKAAWTAAADLTAVSRQVSATTLGWMLSARWRYVMGHRLNFQTFGSLFFSDDYASRLYAYEPQLPYAAGFPSFAYHGCRMVGMFQWWFSSHSYAAVRYGWLHYFNRGVISSGPQQIDHSSQNDLGLQLAWRF</sequence>
<gene>
    <name evidence="1" type="ORF">EVA_05536</name>
</gene>
<reference evidence="1" key="1">
    <citation type="journal article" date="2012" name="PLoS ONE">
        <title>Gene sets for utilization of primary and secondary nutrition supplies in the distal gut of endangered iberian lynx.</title>
        <authorList>
            <person name="Alcaide M."/>
            <person name="Messina E."/>
            <person name="Richter M."/>
            <person name="Bargiela R."/>
            <person name="Peplies J."/>
            <person name="Huws S.A."/>
            <person name="Newbold C.J."/>
            <person name="Golyshin P.N."/>
            <person name="Simon M.A."/>
            <person name="Lopez G."/>
            <person name="Yakimov M.M."/>
            <person name="Ferrer M."/>
        </authorList>
    </citation>
    <scope>NUCLEOTIDE SEQUENCE</scope>
</reference>
<name>J9D1A4_9ZZZZ</name>
<proteinExistence type="predicted"/>
<organism evidence="1">
    <name type="scientific">gut metagenome</name>
    <dbReference type="NCBI Taxonomy" id="749906"/>
    <lineage>
        <taxon>unclassified sequences</taxon>
        <taxon>metagenomes</taxon>
        <taxon>organismal metagenomes</taxon>
    </lineage>
</organism>
<comment type="caution">
    <text evidence="1">The sequence shown here is derived from an EMBL/GenBank/DDBJ whole genome shotgun (WGS) entry which is preliminary data.</text>
</comment>
<dbReference type="EMBL" id="AMCI01001187">
    <property type="protein sequence ID" value="EJX06356.1"/>
    <property type="molecule type" value="Genomic_DNA"/>
</dbReference>
<dbReference type="AlphaFoldDB" id="J9D1A4"/>
<accession>J9D1A4</accession>
<evidence type="ECO:0000313" key="1">
    <source>
        <dbReference type="EMBL" id="EJX06356.1"/>
    </source>
</evidence>
<protein>
    <submittedName>
        <fullName evidence="1">Uncharacterized protein</fullName>
    </submittedName>
</protein>